<dbReference type="Gene3D" id="3.30.565.60">
    <property type="match status" value="1"/>
</dbReference>
<dbReference type="RefSeq" id="WP_344688286.1">
    <property type="nucleotide sequence ID" value="NZ_BAAAVV010000003.1"/>
</dbReference>
<keyword evidence="2" id="KW-0067">ATP-binding</keyword>
<dbReference type="Gene3D" id="3.30.950.30">
    <property type="entry name" value="Schlafen, AAA domain"/>
    <property type="match status" value="1"/>
</dbReference>
<evidence type="ECO:0000313" key="3">
    <source>
        <dbReference type="Proteomes" id="UP001499924"/>
    </source>
</evidence>
<evidence type="ECO:0000313" key="2">
    <source>
        <dbReference type="EMBL" id="GAA3164828.1"/>
    </source>
</evidence>
<dbReference type="PANTHER" id="PTHR30595">
    <property type="entry name" value="GLPR-RELATED TRANSCRIPTIONAL REPRESSOR"/>
    <property type="match status" value="1"/>
</dbReference>
<keyword evidence="2" id="KW-0547">Nucleotide-binding</keyword>
<sequence length="551" mass="59709">MALTPQDLFTSTEVSSVDFWDAVGKVEHERLDFKSRVPKGLSDTLAAMAMTTGGLVVIGVDDDRNISGARLEQAVYDGVMTAGHDVEVSLSTHELLVGGVPVVLIEVPAVSGRLVTTPNGRVLRRVGSSNHPLRGDALARFVRAVTLHPREDDPVPSAGASDIDLDALNQLLAAQKRPRATRRTALKSMAELGLAVDRAGNWVPTVAGVVLVGATPDAHIKGARVQFVDRQGAASRTGASRSRHTLSAPLSRLVEDLVALIENSGERHEAVVGLRREIIPVFPREVLREALLNALAHRDYQLSGGTVDVTLFADRLEVRSPGGLAGHVTLENLRDEHFSRNSRLMGALKSLELVDEFGEGVDRMYEGMAGRLLPEPTWSATDASVTVVLRSESPVSLDDQVWLSMLSATQMTADERRVLVQARHEGRVTRRSVRALLGPDVDVPALLRGMFFKALLVQVGERGGTYYELSREIVARVGSYGIAAQARRREQLVQLVQTRGRLSVAEAAEELDVPREIVKGLLVDLTSEGLIRAVGKTRARVYVPAIDPQSE</sequence>
<reference evidence="3" key="1">
    <citation type="journal article" date="2019" name="Int. J. Syst. Evol. Microbiol.">
        <title>The Global Catalogue of Microorganisms (GCM) 10K type strain sequencing project: providing services to taxonomists for standard genome sequencing and annotation.</title>
        <authorList>
            <consortium name="The Broad Institute Genomics Platform"/>
            <consortium name="The Broad Institute Genome Sequencing Center for Infectious Disease"/>
            <person name="Wu L."/>
            <person name="Ma J."/>
        </authorList>
    </citation>
    <scope>NUCLEOTIDE SEQUENCE [LARGE SCALE GENOMIC DNA]</scope>
    <source>
        <strain evidence="3">JCM 15614</strain>
    </source>
</reference>
<dbReference type="InterPro" id="IPR036388">
    <property type="entry name" value="WH-like_DNA-bd_sf"/>
</dbReference>
<name>A0ABP6P1X7_9ACTN</name>
<dbReference type="EMBL" id="BAAAVV010000003">
    <property type="protein sequence ID" value="GAA3164828.1"/>
    <property type="molecule type" value="Genomic_DNA"/>
</dbReference>
<dbReference type="Pfam" id="PF04326">
    <property type="entry name" value="SLFN_AlbA_2"/>
    <property type="match status" value="1"/>
</dbReference>
<dbReference type="Gene3D" id="1.10.10.10">
    <property type="entry name" value="Winged helix-like DNA-binding domain superfamily/Winged helix DNA-binding domain"/>
    <property type="match status" value="1"/>
</dbReference>
<dbReference type="InterPro" id="IPR038475">
    <property type="entry name" value="RecG_C_sf"/>
</dbReference>
<dbReference type="Proteomes" id="UP001499924">
    <property type="component" value="Unassembled WGS sequence"/>
</dbReference>
<protein>
    <submittedName>
        <fullName evidence="2">ATP-binding protein</fullName>
    </submittedName>
</protein>
<accession>A0ABP6P1X7</accession>
<dbReference type="Pfam" id="PF13749">
    <property type="entry name" value="HATPase_c_4"/>
    <property type="match status" value="1"/>
</dbReference>
<dbReference type="PANTHER" id="PTHR30595:SF6">
    <property type="entry name" value="SCHLAFEN ALBA-2 DOMAIN-CONTAINING PROTEIN"/>
    <property type="match status" value="1"/>
</dbReference>
<dbReference type="InterPro" id="IPR038461">
    <property type="entry name" value="Schlafen_AlbA_2_dom_sf"/>
</dbReference>
<dbReference type="GO" id="GO:0005524">
    <property type="term" value="F:ATP binding"/>
    <property type="evidence" value="ECO:0007669"/>
    <property type="project" value="UniProtKB-KW"/>
</dbReference>
<proteinExistence type="predicted"/>
<gene>
    <name evidence="2" type="ORF">GCM10010531_16540</name>
</gene>
<feature type="domain" description="Schlafen AlbA-2" evidence="1">
    <location>
        <begin position="27"/>
        <end position="133"/>
    </location>
</feature>
<keyword evidence="3" id="KW-1185">Reference proteome</keyword>
<organism evidence="2 3">
    <name type="scientific">Blastococcus jejuensis</name>
    <dbReference type="NCBI Taxonomy" id="351224"/>
    <lineage>
        <taxon>Bacteria</taxon>
        <taxon>Bacillati</taxon>
        <taxon>Actinomycetota</taxon>
        <taxon>Actinomycetes</taxon>
        <taxon>Geodermatophilales</taxon>
        <taxon>Geodermatophilaceae</taxon>
        <taxon>Blastococcus</taxon>
    </lineage>
</organism>
<evidence type="ECO:0000259" key="1">
    <source>
        <dbReference type="Pfam" id="PF04326"/>
    </source>
</evidence>
<comment type="caution">
    <text evidence="2">The sequence shown here is derived from an EMBL/GenBank/DDBJ whole genome shotgun (WGS) entry which is preliminary data.</text>
</comment>
<dbReference type="InterPro" id="IPR007421">
    <property type="entry name" value="Schlafen_AlbA_2_dom"/>
</dbReference>